<dbReference type="GO" id="GO:0006171">
    <property type="term" value="P:cAMP biosynthetic process"/>
    <property type="evidence" value="ECO:0007669"/>
    <property type="project" value="TreeGrafter"/>
</dbReference>
<reference evidence="3 4" key="1">
    <citation type="submission" date="2015-09" db="EMBL/GenBank/DDBJ databases">
        <title>Draft genome sequence of Kouleothrix aurantiaca JCM 19913.</title>
        <authorList>
            <person name="Hemp J."/>
        </authorList>
    </citation>
    <scope>NUCLEOTIDE SEQUENCE [LARGE SCALE GENOMIC DNA]</scope>
    <source>
        <strain evidence="3 4">COM-B</strain>
    </source>
</reference>
<dbReference type="PANTHER" id="PTHR43081">
    <property type="entry name" value="ADENYLATE CYCLASE, TERMINAL-DIFFERENTIATION SPECIFIC-RELATED"/>
    <property type="match status" value="1"/>
</dbReference>
<evidence type="ECO:0000259" key="2">
    <source>
        <dbReference type="PROSITE" id="PS50125"/>
    </source>
</evidence>
<dbReference type="PANTHER" id="PTHR43081:SF19">
    <property type="entry name" value="PH-SENSITIVE ADENYLATE CYCLASE RV1264"/>
    <property type="match status" value="1"/>
</dbReference>
<sequence length="358" mass="38248">SNEAHCTSCNVRYDVNFDESVELRFTVNPAIREAADLAYCIGGPANTRHLLSQVWLPPGGTKTLALRLPAGGYRLRTRQFSAMALLHAAEGHPASSGTVRFTTSDIALDQPYLAAGTAELALENLTDTSLLVIIEQTAWNAQAVSAAFVSTMAEFRQLFSSQVLAPGLGVAVRNLTFLFSDLKGSTALYDTIGDSPAYARVRDHFTVMMETIAGRRGALVKTIGDAVMAVFSSAEDAIEAAIAIQREFTEGQIARGDPPLQVKLGLHRGPCIAVNANNVLDYFGSTVNIAARVQNESVGGDIVLTPEVLADPGVHEVLAREAPAIEPFQRHLKGFAQDFALSRLWLRAGVEAGVGVGE</sequence>
<dbReference type="Proteomes" id="UP000050509">
    <property type="component" value="Unassembled WGS sequence"/>
</dbReference>
<dbReference type="EMBL" id="LJCR01000246">
    <property type="protein sequence ID" value="KPV53488.1"/>
    <property type="molecule type" value="Genomic_DNA"/>
</dbReference>
<dbReference type="SUPFAM" id="SSF55073">
    <property type="entry name" value="Nucleotide cyclase"/>
    <property type="match status" value="1"/>
</dbReference>
<dbReference type="InterPro" id="IPR050697">
    <property type="entry name" value="Adenylyl/Guanylyl_Cyclase_3/4"/>
</dbReference>
<comment type="similarity">
    <text evidence="1">Belongs to the adenylyl cyclase class-3 family.</text>
</comment>
<dbReference type="PATRIC" id="fig|186479.3.peg.4957"/>
<dbReference type="CDD" id="cd07302">
    <property type="entry name" value="CHD"/>
    <property type="match status" value="1"/>
</dbReference>
<dbReference type="Pfam" id="PF00211">
    <property type="entry name" value="Guanylate_cyc"/>
    <property type="match status" value="1"/>
</dbReference>
<dbReference type="GO" id="GO:0035556">
    <property type="term" value="P:intracellular signal transduction"/>
    <property type="evidence" value="ECO:0007669"/>
    <property type="project" value="InterPro"/>
</dbReference>
<feature type="non-terminal residue" evidence="3">
    <location>
        <position position="1"/>
    </location>
</feature>
<accession>A0A0P9DTJ8</accession>
<dbReference type="Gene3D" id="3.30.70.1230">
    <property type="entry name" value="Nucleotide cyclase"/>
    <property type="match status" value="1"/>
</dbReference>
<evidence type="ECO:0000313" key="4">
    <source>
        <dbReference type="Proteomes" id="UP000050509"/>
    </source>
</evidence>
<feature type="domain" description="Guanylate cyclase" evidence="2">
    <location>
        <begin position="176"/>
        <end position="294"/>
    </location>
</feature>
<protein>
    <recommendedName>
        <fullName evidence="2">Guanylate cyclase domain-containing protein</fullName>
    </recommendedName>
</protein>
<dbReference type="InterPro" id="IPR001054">
    <property type="entry name" value="A/G_cyclase"/>
</dbReference>
<keyword evidence="4" id="KW-1185">Reference proteome</keyword>
<dbReference type="SMART" id="SM00044">
    <property type="entry name" value="CYCc"/>
    <property type="match status" value="1"/>
</dbReference>
<proteinExistence type="inferred from homology"/>
<dbReference type="PROSITE" id="PS50125">
    <property type="entry name" value="GUANYLATE_CYCLASE_2"/>
    <property type="match status" value="1"/>
</dbReference>
<dbReference type="InterPro" id="IPR029787">
    <property type="entry name" value="Nucleotide_cyclase"/>
</dbReference>
<dbReference type="GO" id="GO:0004016">
    <property type="term" value="F:adenylate cyclase activity"/>
    <property type="evidence" value="ECO:0007669"/>
    <property type="project" value="UniProtKB-ARBA"/>
</dbReference>
<organism evidence="3 4">
    <name type="scientific">Kouleothrix aurantiaca</name>
    <dbReference type="NCBI Taxonomy" id="186479"/>
    <lineage>
        <taxon>Bacteria</taxon>
        <taxon>Bacillati</taxon>
        <taxon>Chloroflexota</taxon>
        <taxon>Chloroflexia</taxon>
        <taxon>Chloroflexales</taxon>
        <taxon>Roseiflexineae</taxon>
        <taxon>Roseiflexaceae</taxon>
        <taxon>Kouleothrix</taxon>
    </lineage>
</organism>
<gene>
    <name evidence="3" type="ORF">SE17_09385</name>
</gene>
<name>A0A0P9DTJ8_9CHLR</name>
<evidence type="ECO:0000256" key="1">
    <source>
        <dbReference type="ARBA" id="ARBA00005381"/>
    </source>
</evidence>
<evidence type="ECO:0000313" key="3">
    <source>
        <dbReference type="EMBL" id="KPV53488.1"/>
    </source>
</evidence>
<comment type="caution">
    <text evidence="3">The sequence shown here is derived from an EMBL/GenBank/DDBJ whole genome shotgun (WGS) entry which is preliminary data.</text>
</comment>
<dbReference type="AlphaFoldDB" id="A0A0P9DTJ8"/>